<evidence type="ECO:0000313" key="2">
    <source>
        <dbReference type="Proteomes" id="UP000002668"/>
    </source>
</evidence>
<dbReference type="HOGENOM" id="CLU_1305068_0_0_1"/>
<protein>
    <submittedName>
        <fullName evidence="1">Predicted protein</fullName>
    </submittedName>
</protein>
<dbReference type="VEuPathDB" id="FungiDB:LEMA_P110590.1"/>
<dbReference type="AlphaFoldDB" id="E4ZXP5"/>
<sequence length="211" mass="23780">MILLLPSCASPLLSLRLRLFIHAFPSLPHQNDLSSPRSCPSPAAPITLVNDDPIEDHVERKQFIDDKLNSMLGSERMNLRSLTSGNSGIDPVTAQHNEKIRQIAEERQRQANVEKAARSKFSILLNYYRDRVNYRDIPGLVAVMMSQILESAFATTKEMKEKIPLEEQGSAELHNALPLMRLEGVLSWLLKQPNLPQDFRTPGQAIEVTCK</sequence>
<accession>E4ZXP5</accession>
<dbReference type="InParanoid" id="E4ZXP5"/>
<name>E4ZXP5_LEPMJ</name>
<dbReference type="Proteomes" id="UP000002668">
    <property type="component" value="Genome"/>
</dbReference>
<reference evidence="2" key="1">
    <citation type="journal article" date="2011" name="Nat. Commun.">
        <title>Effector diversification within compartments of the Leptosphaeria maculans genome affected by Repeat-Induced Point mutations.</title>
        <authorList>
            <person name="Rouxel T."/>
            <person name="Grandaubert J."/>
            <person name="Hane J.K."/>
            <person name="Hoede C."/>
            <person name="van de Wouw A.P."/>
            <person name="Couloux A."/>
            <person name="Dominguez V."/>
            <person name="Anthouard V."/>
            <person name="Bally P."/>
            <person name="Bourras S."/>
            <person name="Cozijnsen A.J."/>
            <person name="Ciuffetti L.M."/>
            <person name="Degrave A."/>
            <person name="Dilmaghani A."/>
            <person name="Duret L."/>
            <person name="Fudal I."/>
            <person name="Goodwin S.B."/>
            <person name="Gout L."/>
            <person name="Glaser N."/>
            <person name="Linglin J."/>
            <person name="Kema G.H.J."/>
            <person name="Lapalu N."/>
            <person name="Lawrence C.B."/>
            <person name="May K."/>
            <person name="Meyer M."/>
            <person name="Ollivier B."/>
            <person name="Poulain J."/>
            <person name="Schoch C.L."/>
            <person name="Simon A."/>
            <person name="Spatafora J.W."/>
            <person name="Stachowiak A."/>
            <person name="Turgeon B.G."/>
            <person name="Tyler B.M."/>
            <person name="Vincent D."/>
            <person name="Weissenbach J."/>
            <person name="Amselem J."/>
            <person name="Quesneville H."/>
            <person name="Oliver R.P."/>
            <person name="Wincker P."/>
            <person name="Balesdent M.-H."/>
            <person name="Howlett B.J."/>
        </authorList>
    </citation>
    <scope>NUCLEOTIDE SEQUENCE [LARGE SCALE GENOMIC DNA]</scope>
    <source>
        <strain evidence="2">JN3 / isolate v23.1.3 / race Av1-4-5-6-7-8</strain>
    </source>
</reference>
<evidence type="ECO:0000313" key="1">
    <source>
        <dbReference type="EMBL" id="CBX96140.1"/>
    </source>
</evidence>
<dbReference type="EMBL" id="FP929128">
    <property type="protein sequence ID" value="CBX96140.1"/>
    <property type="molecule type" value="Genomic_DNA"/>
</dbReference>
<keyword evidence="2" id="KW-1185">Reference proteome</keyword>
<gene>
    <name evidence="1" type="ORF">LEMA_P110590.1</name>
</gene>
<dbReference type="GeneID" id="13289930"/>
<dbReference type="OrthoDB" id="3798353at2759"/>
<organism evidence="2">
    <name type="scientific">Leptosphaeria maculans (strain JN3 / isolate v23.1.3 / race Av1-4-5-6-7-8)</name>
    <name type="common">Blackleg fungus</name>
    <name type="synonym">Phoma lingam</name>
    <dbReference type="NCBI Taxonomy" id="985895"/>
    <lineage>
        <taxon>Eukaryota</taxon>
        <taxon>Fungi</taxon>
        <taxon>Dikarya</taxon>
        <taxon>Ascomycota</taxon>
        <taxon>Pezizomycotina</taxon>
        <taxon>Dothideomycetes</taxon>
        <taxon>Pleosporomycetidae</taxon>
        <taxon>Pleosporales</taxon>
        <taxon>Pleosporineae</taxon>
        <taxon>Leptosphaeriaceae</taxon>
        <taxon>Plenodomus</taxon>
        <taxon>Plenodomus lingam/Leptosphaeria maculans species complex</taxon>
    </lineage>
</organism>
<dbReference type="eggNOG" id="ENOG502RH40">
    <property type="taxonomic scope" value="Eukaryota"/>
</dbReference>
<proteinExistence type="predicted"/>